<dbReference type="EMBL" id="NCXM01000008">
    <property type="protein sequence ID" value="OSC29365.1"/>
    <property type="molecule type" value="Genomic_DNA"/>
</dbReference>
<evidence type="ECO:0000256" key="1">
    <source>
        <dbReference type="SAM" id="SignalP"/>
    </source>
</evidence>
<dbReference type="Pfam" id="PF05305">
    <property type="entry name" value="DUF732"/>
    <property type="match status" value="1"/>
</dbReference>
<protein>
    <submittedName>
        <fullName evidence="3">Glycine cleavage system P protein</fullName>
    </submittedName>
</protein>
<proteinExistence type="predicted"/>
<accession>A0A1X2L614</accession>
<dbReference type="OrthoDB" id="4763853at2"/>
<organism evidence="3 4">
    <name type="scientific">Mycolicibacterium vulneris</name>
    <dbReference type="NCBI Taxonomy" id="547163"/>
    <lineage>
        <taxon>Bacteria</taxon>
        <taxon>Bacillati</taxon>
        <taxon>Actinomycetota</taxon>
        <taxon>Actinomycetes</taxon>
        <taxon>Mycobacteriales</taxon>
        <taxon>Mycobacteriaceae</taxon>
        <taxon>Mycolicibacterium</taxon>
    </lineage>
</organism>
<name>A0A1X2L614_9MYCO</name>
<dbReference type="Proteomes" id="UP000242320">
    <property type="component" value="Unassembled WGS sequence"/>
</dbReference>
<evidence type="ECO:0000313" key="3">
    <source>
        <dbReference type="EMBL" id="OSC29365.1"/>
    </source>
</evidence>
<dbReference type="RefSeq" id="WP_085289706.1">
    <property type="nucleotide sequence ID" value="NZ_NCXM01000008.1"/>
</dbReference>
<dbReference type="InterPro" id="IPR007969">
    <property type="entry name" value="DUF732"/>
</dbReference>
<dbReference type="AlphaFoldDB" id="A0A1X2L614"/>
<feature type="signal peptide" evidence="1">
    <location>
        <begin position="1"/>
        <end position="23"/>
    </location>
</feature>
<keyword evidence="1" id="KW-0732">Signal</keyword>
<feature type="chain" id="PRO_5012530073" evidence="1">
    <location>
        <begin position="24"/>
        <end position="108"/>
    </location>
</feature>
<evidence type="ECO:0000313" key="4">
    <source>
        <dbReference type="Proteomes" id="UP000242320"/>
    </source>
</evidence>
<feature type="domain" description="DUF732" evidence="2">
    <location>
        <begin position="32"/>
        <end position="102"/>
    </location>
</feature>
<gene>
    <name evidence="3" type="ORF">B8W69_10230</name>
</gene>
<comment type="caution">
    <text evidence="3">The sequence shown here is derived from an EMBL/GenBank/DDBJ whole genome shotgun (WGS) entry which is preliminary data.</text>
</comment>
<reference evidence="3 4" key="1">
    <citation type="submission" date="2017-04" db="EMBL/GenBank/DDBJ databases">
        <title>The new phylogeny of genus Mycobacterium.</title>
        <authorList>
            <person name="Tortoli E."/>
            <person name="Trovato A."/>
            <person name="Cirillo D.M."/>
        </authorList>
    </citation>
    <scope>NUCLEOTIDE SEQUENCE [LARGE SCALE GENOMIC DNA]</scope>
    <source>
        <strain evidence="3 4">DSM 45247</strain>
    </source>
</reference>
<evidence type="ECO:0000259" key="2">
    <source>
        <dbReference type="Pfam" id="PF05305"/>
    </source>
</evidence>
<sequence length="108" mass="11132">MMKRLLALLGVSAMIGLAAPAYADPARDPDGDDGGFIAALQQSGFSFANAGSAVAAGRAVCSCLNNGESGLELVHDVKSHNPGMDMEMASNFALISAKFYCPHQLSKA</sequence>
<keyword evidence="4" id="KW-1185">Reference proteome</keyword>